<protein>
    <submittedName>
        <fullName evidence="1">DNA phosphorothioation-associated protein 4</fullName>
    </submittedName>
</protein>
<sequence length="154" mass="17755">MAESRIKVARDKTDLLKALAASDNITGVFPTYVDVLVFAAALGVKRHKRVPFEEVSKTIDPIRREYFDSHKCRLLVNLLSICDIKDQNILADDEQADNQRTKIFEEYANGGLEILEHELRGAVDYLERILLIISIDRFKQNQNREEFDLSKFLT</sequence>
<dbReference type="RefSeq" id="WP_106289030.1">
    <property type="nucleotide sequence ID" value="NZ_CAWNTC010000059.1"/>
</dbReference>
<gene>
    <name evidence="1" type="ORF">C7B64_12705</name>
</gene>
<dbReference type="EMBL" id="PVWJ01000057">
    <property type="protein sequence ID" value="PSB02518.1"/>
    <property type="molecule type" value="Genomic_DNA"/>
</dbReference>
<proteinExistence type="predicted"/>
<dbReference type="Proteomes" id="UP000238762">
    <property type="component" value="Unassembled WGS sequence"/>
</dbReference>
<evidence type="ECO:0000313" key="1">
    <source>
        <dbReference type="EMBL" id="PSB02518.1"/>
    </source>
</evidence>
<accession>A0A2T1C2W2</accession>
<name>A0A2T1C2W2_9CYAN</name>
<reference evidence="1 2" key="2">
    <citation type="submission" date="2018-03" db="EMBL/GenBank/DDBJ databases">
        <title>The ancient ancestry and fast evolution of plastids.</title>
        <authorList>
            <person name="Moore K.R."/>
            <person name="Magnabosco C."/>
            <person name="Momper L."/>
            <person name="Gold D.A."/>
            <person name="Bosak T."/>
            <person name="Fournier G.P."/>
        </authorList>
    </citation>
    <scope>NUCLEOTIDE SEQUENCE [LARGE SCALE GENOMIC DNA]</scope>
    <source>
        <strain evidence="1 2">CCAP 1448/3</strain>
    </source>
</reference>
<comment type="caution">
    <text evidence="1">The sequence shown here is derived from an EMBL/GenBank/DDBJ whole genome shotgun (WGS) entry which is preliminary data.</text>
</comment>
<organism evidence="1 2">
    <name type="scientific">Merismopedia glauca CCAP 1448/3</name>
    <dbReference type="NCBI Taxonomy" id="1296344"/>
    <lineage>
        <taxon>Bacteria</taxon>
        <taxon>Bacillati</taxon>
        <taxon>Cyanobacteriota</taxon>
        <taxon>Cyanophyceae</taxon>
        <taxon>Synechococcales</taxon>
        <taxon>Merismopediaceae</taxon>
        <taxon>Merismopedia</taxon>
    </lineage>
</organism>
<keyword evidence="2" id="KW-1185">Reference proteome</keyword>
<dbReference type="AlphaFoldDB" id="A0A2T1C2W2"/>
<evidence type="ECO:0000313" key="2">
    <source>
        <dbReference type="Proteomes" id="UP000238762"/>
    </source>
</evidence>
<reference evidence="1 2" key="1">
    <citation type="submission" date="2018-02" db="EMBL/GenBank/DDBJ databases">
        <authorList>
            <person name="Cohen D.B."/>
            <person name="Kent A.D."/>
        </authorList>
    </citation>
    <scope>NUCLEOTIDE SEQUENCE [LARGE SCALE GENOMIC DNA]</scope>
    <source>
        <strain evidence="1 2">CCAP 1448/3</strain>
    </source>
</reference>
<dbReference type="InterPro" id="IPR023983">
    <property type="entry name" value="DNA_S_mod_dnd_assoc_4"/>
</dbReference>
<dbReference type="NCBIfam" id="TIGR04062">
    <property type="entry name" value="dnd_assoc_4"/>
    <property type="match status" value="1"/>
</dbReference>
<dbReference type="OrthoDB" id="3687123at2"/>